<dbReference type="Pfam" id="PF13185">
    <property type="entry name" value="GAF_2"/>
    <property type="match status" value="1"/>
</dbReference>
<dbReference type="InterPro" id="IPR011712">
    <property type="entry name" value="Sig_transdc_His_kin_sub3_dim/P"/>
</dbReference>
<evidence type="ECO:0000256" key="4">
    <source>
        <dbReference type="ARBA" id="ARBA00022519"/>
    </source>
</evidence>
<organism evidence="18 19">
    <name type="scientific">Pseudoduganella armeniaca</name>
    <dbReference type="NCBI Taxonomy" id="2072590"/>
    <lineage>
        <taxon>Bacteria</taxon>
        <taxon>Pseudomonadati</taxon>
        <taxon>Pseudomonadota</taxon>
        <taxon>Betaproteobacteria</taxon>
        <taxon>Burkholderiales</taxon>
        <taxon>Oxalobacteraceae</taxon>
        <taxon>Telluria group</taxon>
        <taxon>Pseudoduganella</taxon>
    </lineage>
</organism>
<dbReference type="Proteomes" id="UP000240505">
    <property type="component" value="Chromosome"/>
</dbReference>
<dbReference type="Gene3D" id="1.20.120.960">
    <property type="entry name" value="Histidine kinase NarX, sensor domain"/>
    <property type="match status" value="1"/>
</dbReference>
<keyword evidence="10 14" id="KW-0067">ATP-binding</keyword>
<dbReference type="PANTHER" id="PTHR24421">
    <property type="entry name" value="NITRATE/NITRITE SENSOR PROTEIN NARX-RELATED"/>
    <property type="match status" value="1"/>
</dbReference>
<keyword evidence="12 14" id="KW-0902">Two-component regulatory system</keyword>
<dbReference type="AlphaFoldDB" id="A0A2R4CBQ4"/>
<dbReference type="GO" id="GO:0000155">
    <property type="term" value="F:phosphorelay sensor kinase activity"/>
    <property type="evidence" value="ECO:0007669"/>
    <property type="project" value="UniProtKB-UniRule"/>
</dbReference>
<dbReference type="SUPFAM" id="SSF158472">
    <property type="entry name" value="HAMP domain-like"/>
    <property type="match status" value="1"/>
</dbReference>
<comment type="subcellular location">
    <subcellularLocation>
        <location evidence="2">Cell inner membrane</location>
        <topology evidence="2">Multi-pass membrane protein</topology>
    </subcellularLocation>
</comment>
<dbReference type="CDD" id="cd06225">
    <property type="entry name" value="HAMP"/>
    <property type="match status" value="1"/>
</dbReference>
<dbReference type="Pfam" id="PF00672">
    <property type="entry name" value="HAMP"/>
    <property type="match status" value="1"/>
</dbReference>
<dbReference type="InterPro" id="IPR016380">
    <property type="entry name" value="Sig_transdc_His_kin_NarX/NarQ"/>
</dbReference>
<feature type="transmembrane region" description="Helical" evidence="15">
    <location>
        <begin position="33"/>
        <end position="54"/>
    </location>
</feature>
<dbReference type="PANTHER" id="PTHR24421:SF10">
    <property type="entry name" value="NITRATE_NITRITE SENSOR PROTEIN NARQ"/>
    <property type="match status" value="1"/>
</dbReference>
<sequence length="662" mass="73701">MNTQTTTAAAARSHSALLRVAHDPAWRKLSTKIVGSLLGFLIMALSVIGATLYLSWQLEGSSAAINVAGSLRMTSFRLSLAIAGMAEPARRDVAAADARRQLGVLDDTLAQLRHGDPQRPLFLPPSPPIRQAFERVTEHWATRLRPEALALLARPAIDRERAWAFQRDAEVFVTDVARLVQQIEEDSETRTFWLRGSQLLLLAFATAGTVSIIYLLFNLIIAPVTSLQGGMARMRERDFEVRLPSDRSDEFGELAQGFNQMADRLQGVYANLEQLVESKTAALAAQNRELALLYDSAAFLQRPQPAEEMCQGFLRRLSDYFGADGGSVRILDPERGNLHMLVHHGLSPQLVEAEHCMKVGDCLCGESVQKKITIVHDLRQMPRGAELECRREGYETVSMFHIYAHQQHLGMFNLHFRKARTFTAQEQALLETLGQLLGTAIENLRLGAREREMAISEERNLVAQGLHDSIAQGLNFLNLQVQMLEQSVRANKLDEVADIVPALRAGVQESYEDVRELLLNFRTRLVEDSLVHSLQTTIDKFERQAGISVELKADLDGAPFPREQQLQLLFIVQEALSNVRKHAGARSVQVTLRDAQDFTLSIEDDGHGFDVAGLAQRGEHHVGIHIMRERAQRISATLEVQSAPGAGTTVLVQLPRELRRAA</sequence>
<evidence type="ECO:0000256" key="5">
    <source>
        <dbReference type="ARBA" id="ARBA00022553"/>
    </source>
</evidence>
<evidence type="ECO:0000256" key="10">
    <source>
        <dbReference type="ARBA" id="ARBA00022840"/>
    </source>
</evidence>
<keyword evidence="11 15" id="KW-1133">Transmembrane helix</keyword>
<evidence type="ECO:0000256" key="15">
    <source>
        <dbReference type="SAM" id="Phobius"/>
    </source>
</evidence>
<evidence type="ECO:0000256" key="13">
    <source>
        <dbReference type="ARBA" id="ARBA00023136"/>
    </source>
</evidence>
<feature type="transmembrane region" description="Helical" evidence="15">
    <location>
        <begin position="199"/>
        <end position="221"/>
    </location>
</feature>
<keyword evidence="6 14" id="KW-0808">Transferase</keyword>
<evidence type="ECO:0000256" key="8">
    <source>
        <dbReference type="ARBA" id="ARBA00022741"/>
    </source>
</evidence>
<dbReference type="GO" id="GO:0046983">
    <property type="term" value="F:protein dimerization activity"/>
    <property type="evidence" value="ECO:0007669"/>
    <property type="project" value="UniProtKB-UniRule"/>
</dbReference>
<dbReference type="PROSITE" id="PS50885">
    <property type="entry name" value="HAMP"/>
    <property type="match status" value="1"/>
</dbReference>
<gene>
    <name evidence="18" type="ORF">C9I28_16255</name>
</gene>
<dbReference type="SMART" id="SM00304">
    <property type="entry name" value="HAMP"/>
    <property type="match status" value="1"/>
</dbReference>
<dbReference type="InterPro" id="IPR036890">
    <property type="entry name" value="HATPase_C_sf"/>
</dbReference>
<evidence type="ECO:0000259" key="17">
    <source>
        <dbReference type="PROSITE" id="PS50885"/>
    </source>
</evidence>
<dbReference type="InterPro" id="IPR029016">
    <property type="entry name" value="GAF-like_dom_sf"/>
</dbReference>
<keyword evidence="5" id="KW-0597">Phosphoprotein</keyword>
<dbReference type="Gene3D" id="1.10.8.500">
    <property type="entry name" value="HAMP domain in histidine kinase"/>
    <property type="match status" value="1"/>
</dbReference>
<dbReference type="Pfam" id="PF07730">
    <property type="entry name" value="HisKA_3"/>
    <property type="match status" value="1"/>
</dbReference>
<comment type="catalytic activity">
    <reaction evidence="1 14">
        <text>ATP + protein L-histidine = ADP + protein N-phospho-L-histidine.</text>
        <dbReference type="EC" id="2.7.13.3"/>
    </reaction>
</comment>
<reference evidence="18 19" key="1">
    <citation type="submission" date="2018-03" db="EMBL/GenBank/DDBJ databases">
        <title>Massilia armeniaca sp. nov., isolated from desert soil.</title>
        <authorList>
            <person name="Huang H."/>
            <person name="Ren M."/>
        </authorList>
    </citation>
    <scope>NUCLEOTIDE SEQUENCE [LARGE SCALE GENOMIC DNA]</scope>
    <source>
        <strain evidence="18 19">ZMN-3</strain>
    </source>
</reference>
<evidence type="ECO:0000256" key="12">
    <source>
        <dbReference type="ARBA" id="ARBA00023012"/>
    </source>
</evidence>
<evidence type="ECO:0000259" key="16">
    <source>
        <dbReference type="PROSITE" id="PS50109"/>
    </source>
</evidence>
<dbReference type="Pfam" id="PF02518">
    <property type="entry name" value="HATPase_c"/>
    <property type="match status" value="1"/>
</dbReference>
<dbReference type="InterPro" id="IPR003594">
    <property type="entry name" value="HATPase_dom"/>
</dbReference>
<dbReference type="PIRSF" id="PIRSF003167">
    <property type="entry name" value="STHK_NarX/NarQ"/>
    <property type="match status" value="1"/>
</dbReference>
<dbReference type="GO" id="GO:0005524">
    <property type="term" value="F:ATP binding"/>
    <property type="evidence" value="ECO:0007669"/>
    <property type="project" value="UniProtKB-UniRule"/>
</dbReference>
<dbReference type="InterPro" id="IPR042295">
    <property type="entry name" value="NarX-like_N_sf"/>
</dbReference>
<dbReference type="PROSITE" id="PS50109">
    <property type="entry name" value="HIS_KIN"/>
    <property type="match status" value="1"/>
</dbReference>
<dbReference type="KEGG" id="masz:C9I28_16255"/>
<evidence type="ECO:0000256" key="6">
    <source>
        <dbReference type="ARBA" id="ARBA00022679"/>
    </source>
</evidence>
<protein>
    <recommendedName>
        <fullName evidence="14">Sensor protein</fullName>
        <ecNumber evidence="14">2.7.13.3</ecNumber>
    </recommendedName>
</protein>
<evidence type="ECO:0000313" key="18">
    <source>
        <dbReference type="EMBL" id="AVR97025.1"/>
    </source>
</evidence>
<evidence type="ECO:0000256" key="7">
    <source>
        <dbReference type="ARBA" id="ARBA00022692"/>
    </source>
</evidence>
<dbReference type="Gene3D" id="1.20.5.1930">
    <property type="match status" value="1"/>
</dbReference>
<proteinExistence type="predicted"/>
<evidence type="ECO:0000313" key="19">
    <source>
        <dbReference type="Proteomes" id="UP000240505"/>
    </source>
</evidence>
<dbReference type="InterPro" id="IPR050482">
    <property type="entry name" value="Sensor_HK_TwoCompSys"/>
</dbReference>
<name>A0A2R4CBQ4_9BURK</name>
<dbReference type="SUPFAM" id="SSF55781">
    <property type="entry name" value="GAF domain-like"/>
    <property type="match status" value="1"/>
</dbReference>
<keyword evidence="7 15" id="KW-0812">Transmembrane</keyword>
<keyword evidence="9 14" id="KW-0418">Kinase</keyword>
<dbReference type="CDD" id="cd16917">
    <property type="entry name" value="HATPase_UhpB-NarQ-NarX-like"/>
    <property type="match status" value="1"/>
</dbReference>
<dbReference type="InterPro" id="IPR003660">
    <property type="entry name" value="HAMP_dom"/>
</dbReference>
<keyword evidence="13 14" id="KW-0472">Membrane</keyword>
<keyword evidence="4 14" id="KW-0997">Cell inner membrane</keyword>
<evidence type="ECO:0000256" key="11">
    <source>
        <dbReference type="ARBA" id="ARBA00022989"/>
    </source>
</evidence>
<dbReference type="SMART" id="SM00065">
    <property type="entry name" value="GAF"/>
    <property type="match status" value="1"/>
</dbReference>
<keyword evidence="8 14" id="KW-0547">Nucleotide-binding</keyword>
<evidence type="ECO:0000256" key="14">
    <source>
        <dbReference type="PIRNR" id="PIRNR003167"/>
    </source>
</evidence>
<dbReference type="RefSeq" id="WP_107142374.1">
    <property type="nucleotide sequence ID" value="NZ_CP028324.1"/>
</dbReference>
<evidence type="ECO:0000256" key="3">
    <source>
        <dbReference type="ARBA" id="ARBA00022475"/>
    </source>
</evidence>
<dbReference type="EC" id="2.7.13.3" evidence="14"/>
<keyword evidence="3 14" id="KW-1003">Cell membrane</keyword>
<feature type="domain" description="Histidine kinase" evidence="16">
    <location>
        <begin position="465"/>
        <end position="658"/>
    </location>
</feature>
<dbReference type="InterPro" id="IPR005467">
    <property type="entry name" value="His_kinase_dom"/>
</dbReference>
<dbReference type="InterPro" id="IPR029095">
    <property type="entry name" value="NarX-like_N"/>
</dbReference>
<feature type="domain" description="HAMP" evidence="17">
    <location>
        <begin position="218"/>
        <end position="270"/>
    </location>
</feature>
<dbReference type="Gene3D" id="3.30.565.10">
    <property type="entry name" value="Histidine kinase-like ATPase, C-terminal domain"/>
    <property type="match status" value="1"/>
</dbReference>
<dbReference type="SUPFAM" id="SSF55874">
    <property type="entry name" value="ATPase domain of HSP90 chaperone/DNA topoisomerase II/histidine kinase"/>
    <property type="match status" value="1"/>
</dbReference>
<dbReference type="Pfam" id="PF13675">
    <property type="entry name" value="PilJ"/>
    <property type="match status" value="1"/>
</dbReference>
<evidence type="ECO:0000256" key="9">
    <source>
        <dbReference type="ARBA" id="ARBA00022777"/>
    </source>
</evidence>
<dbReference type="EMBL" id="CP028324">
    <property type="protein sequence ID" value="AVR97025.1"/>
    <property type="molecule type" value="Genomic_DNA"/>
</dbReference>
<dbReference type="Gene3D" id="3.30.450.40">
    <property type="match status" value="1"/>
</dbReference>
<dbReference type="InterPro" id="IPR003018">
    <property type="entry name" value="GAF"/>
</dbReference>
<accession>A0A2R4CBQ4</accession>
<dbReference type="GO" id="GO:0005886">
    <property type="term" value="C:plasma membrane"/>
    <property type="evidence" value="ECO:0007669"/>
    <property type="project" value="UniProtKB-SubCell"/>
</dbReference>
<dbReference type="SMART" id="SM00387">
    <property type="entry name" value="HATPase_c"/>
    <property type="match status" value="1"/>
</dbReference>
<dbReference type="OrthoDB" id="9811306at2"/>
<evidence type="ECO:0000256" key="2">
    <source>
        <dbReference type="ARBA" id="ARBA00004429"/>
    </source>
</evidence>
<evidence type="ECO:0000256" key="1">
    <source>
        <dbReference type="ARBA" id="ARBA00000085"/>
    </source>
</evidence>
<keyword evidence="19" id="KW-1185">Reference proteome</keyword>